<gene>
    <name evidence="1" type="ORF">BHQ21_25725</name>
</gene>
<protein>
    <submittedName>
        <fullName evidence="1">Uncharacterized protein</fullName>
    </submittedName>
</protein>
<reference evidence="2" key="1">
    <citation type="submission" date="2016-09" db="EMBL/GenBank/DDBJ databases">
        <authorList>
            <person name="Greninger A.L."/>
            <person name="Jerome K.R."/>
            <person name="Mcnair B."/>
            <person name="Wallis C."/>
            <person name="Fang F."/>
        </authorList>
    </citation>
    <scope>NUCLEOTIDE SEQUENCE [LARGE SCALE GENOMIC DNA]</scope>
    <source>
        <strain evidence="2">BC1_M4</strain>
    </source>
</reference>
<comment type="caution">
    <text evidence="1">The sequence shown here is derived from an EMBL/GenBank/DDBJ whole genome shotgun (WGS) entry which is preliminary data.</text>
</comment>
<dbReference type="EMBL" id="MIHC01000090">
    <property type="protein sequence ID" value="ODQ98755.1"/>
    <property type="molecule type" value="Genomic_DNA"/>
</dbReference>
<name>A0A1E3S9A1_9MYCO</name>
<organism evidence="1 2">
    <name type="scientific">Mycobacterium sherrisii</name>
    <dbReference type="NCBI Taxonomy" id="243061"/>
    <lineage>
        <taxon>Bacteria</taxon>
        <taxon>Bacillati</taxon>
        <taxon>Actinomycetota</taxon>
        <taxon>Actinomycetes</taxon>
        <taxon>Mycobacteriales</taxon>
        <taxon>Mycobacteriaceae</taxon>
        <taxon>Mycobacterium</taxon>
        <taxon>Mycobacterium simiae complex</taxon>
    </lineage>
</organism>
<sequence length="194" mass="21191">MRLVEARCGAGRRLRALEYASHLVLERLFVIGCSEHLAYVKAVILGELAGRLASSFRIENLLHRIKDIARVFCCRDAGKRPILLNCGDDLGHFGFHGHFGIFYRLDALITFRGNIGQVMLEAHHTVVGVTISVLFDAVLLRHLSRLIFALTVSIAKIVGCVAPLVGEGAGLGMAQRVRKMLESCPDTSPIGSAM</sequence>
<evidence type="ECO:0000313" key="1">
    <source>
        <dbReference type="EMBL" id="ODQ98755.1"/>
    </source>
</evidence>
<keyword evidence="2" id="KW-1185">Reference proteome</keyword>
<evidence type="ECO:0000313" key="2">
    <source>
        <dbReference type="Proteomes" id="UP000094224"/>
    </source>
</evidence>
<dbReference type="Proteomes" id="UP000094224">
    <property type="component" value="Unassembled WGS sequence"/>
</dbReference>
<dbReference type="AlphaFoldDB" id="A0A1E3S9A1"/>
<accession>A0A1E3S9A1</accession>
<proteinExistence type="predicted"/>